<reference evidence="2" key="1">
    <citation type="submission" date="2023-12" db="EMBL/GenBank/DDBJ databases">
        <authorList>
            <person name="Brown T."/>
        </authorList>
    </citation>
    <scope>NUCLEOTIDE SEQUENCE</scope>
</reference>
<keyword evidence="3" id="KW-1185">Reference proteome</keyword>
<evidence type="ECO:0000256" key="1">
    <source>
        <dbReference type="SAM" id="MobiDB-lite"/>
    </source>
</evidence>
<accession>A0ABP0A2R3</accession>
<protein>
    <submittedName>
        <fullName evidence="2">Uncharacterized protein</fullName>
    </submittedName>
</protein>
<organism evidence="2 3">
    <name type="scientific">Pipistrellus nathusii</name>
    <name type="common">Nathusius' pipistrelle</name>
    <dbReference type="NCBI Taxonomy" id="59473"/>
    <lineage>
        <taxon>Eukaryota</taxon>
        <taxon>Metazoa</taxon>
        <taxon>Chordata</taxon>
        <taxon>Craniata</taxon>
        <taxon>Vertebrata</taxon>
        <taxon>Euteleostomi</taxon>
        <taxon>Mammalia</taxon>
        <taxon>Eutheria</taxon>
        <taxon>Laurasiatheria</taxon>
        <taxon>Chiroptera</taxon>
        <taxon>Yangochiroptera</taxon>
        <taxon>Vespertilionidae</taxon>
        <taxon>Pipistrellus</taxon>
    </lineage>
</organism>
<evidence type="ECO:0000313" key="3">
    <source>
        <dbReference type="Proteomes" id="UP001314169"/>
    </source>
</evidence>
<feature type="compositionally biased region" description="Pro residues" evidence="1">
    <location>
        <begin position="117"/>
        <end position="128"/>
    </location>
</feature>
<dbReference type="Proteomes" id="UP001314169">
    <property type="component" value="Chromosome 4"/>
</dbReference>
<dbReference type="EMBL" id="OY882861">
    <property type="protein sequence ID" value="CAK6444796.1"/>
    <property type="molecule type" value="Genomic_DNA"/>
</dbReference>
<proteinExistence type="predicted"/>
<sequence length="128" mass="13263">MTARPPHRPAPPGGPGIGSHPDPPPPPTTGSRGACPLGPNPEVRLAGSGVTTASAANERGRRPWLEGSPAQRRAGAGRRATGRAQGEGGHCWSSAAERRTLRRRRGARGCGEEPEPPRGPWPGPPASW</sequence>
<name>A0ABP0A2R3_PIPNA</name>
<evidence type="ECO:0000313" key="2">
    <source>
        <dbReference type="EMBL" id="CAK6444796.1"/>
    </source>
</evidence>
<gene>
    <name evidence="2" type="ORF">MPIPNATIZW_LOCUS13102</name>
</gene>
<feature type="region of interest" description="Disordered" evidence="1">
    <location>
        <begin position="1"/>
        <end position="128"/>
    </location>
</feature>
<feature type="compositionally biased region" description="Low complexity" evidence="1">
    <location>
        <begin position="70"/>
        <end position="84"/>
    </location>
</feature>